<dbReference type="InterPro" id="IPR036866">
    <property type="entry name" value="RibonucZ/Hydroxyglut_hydro"/>
</dbReference>
<protein>
    <submittedName>
        <fullName evidence="3">MBL fold metallo-hydrolase</fullName>
    </submittedName>
</protein>
<keyword evidence="3" id="KW-0378">Hydrolase</keyword>
<dbReference type="SUPFAM" id="SSF56281">
    <property type="entry name" value="Metallo-hydrolase/oxidoreductase"/>
    <property type="match status" value="1"/>
</dbReference>
<dbReference type="GO" id="GO:0017001">
    <property type="term" value="P:antibiotic catabolic process"/>
    <property type="evidence" value="ECO:0007669"/>
    <property type="project" value="UniProtKB-ARBA"/>
</dbReference>
<evidence type="ECO:0000259" key="2">
    <source>
        <dbReference type="SMART" id="SM00849"/>
    </source>
</evidence>
<keyword evidence="4" id="KW-1185">Reference proteome</keyword>
<gene>
    <name evidence="3" type="ORF">FRZ61_00080</name>
</gene>
<dbReference type="PANTHER" id="PTHR42951:SF4">
    <property type="entry name" value="ACYL-COENZYME A THIOESTERASE MBLAC2"/>
    <property type="match status" value="1"/>
</dbReference>
<dbReference type="InterPro" id="IPR050855">
    <property type="entry name" value="NDM-1-like"/>
</dbReference>
<dbReference type="RefSeq" id="WP_151114365.1">
    <property type="nucleotide sequence ID" value="NZ_CP042582.1"/>
</dbReference>
<name>A0A5J6MRP4_9PROT</name>
<reference evidence="3 4" key="1">
    <citation type="submission" date="2019-08" db="EMBL/GenBank/DDBJ databases">
        <title>Hyperibacter terrae gen. nov., sp. nov. and Hyperibacter viscosus sp. nov., two new members in the family Rhodospirillaceae isolated from the rhizosphere of Hypericum perforatum.</title>
        <authorList>
            <person name="Noviana Z."/>
        </authorList>
    </citation>
    <scope>NUCLEOTIDE SEQUENCE [LARGE SCALE GENOMIC DNA]</scope>
    <source>
        <strain evidence="3 4">R5959</strain>
    </source>
</reference>
<dbReference type="GO" id="GO:0016787">
    <property type="term" value="F:hydrolase activity"/>
    <property type="evidence" value="ECO:0007669"/>
    <property type="project" value="UniProtKB-KW"/>
</dbReference>
<dbReference type="Proteomes" id="UP000325797">
    <property type="component" value="Chromosome"/>
</dbReference>
<feature type="domain" description="Metallo-beta-lactamase" evidence="2">
    <location>
        <begin position="26"/>
        <end position="214"/>
    </location>
</feature>
<sequence length="238" mass="26634">MTWFSTRSCGEGVTLIWEPEVRLGIRCNIWHVRGGARDLLIDSGMGVVPLKAELGGLIRANTLCVATHTHFDHIGGHHEFRERAIHPAEAAILSAPTRKNTAIDIYVDEKTFLSPPHARFDWHDYDIEAAPPTMLLHDGDIIEFGDRRVEVMHLPGHTPGCIALFEAATGILFSGDVIYDGTLYDNLENSSIPDYRRSMRRLRDLPVTIVHGGHRESFGRDRMIEIIDSYLAKTDGQG</sequence>
<dbReference type="AlphaFoldDB" id="A0A5J6MRP4"/>
<comment type="similarity">
    <text evidence="1">Belongs to the metallo-beta-lactamase superfamily. Class-B beta-lactamase family.</text>
</comment>
<evidence type="ECO:0000256" key="1">
    <source>
        <dbReference type="ARBA" id="ARBA00005250"/>
    </source>
</evidence>
<dbReference type="Pfam" id="PF00753">
    <property type="entry name" value="Lactamase_B"/>
    <property type="match status" value="1"/>
</dbReference>
<dbReference type="PANTHER" id="PTHR42951">
    <property type="entry name" value="METALLO-BETA-LACTAMASE DOMAIN-CONTAINING"/>
    <property type="match status" value="1"/>
</dbReference>
<accession>A0A5J6MRP4</accession>
<proteinExistence type="inferred from homology"/>
<dbReference type="InterPro" id="IPR001279">
    <property type="entry name" value="Metallo-B-lactamas"/>
</dbReference>
<evidence type="ECO:0000313" key="3">
    <source>
        <dbReference type="EMBL" id="QEX20094.1"/>
    </source>
</evidence>
<dbReference type="SMART" id="SM00849">
    <property type="entry name" value="Lactamase_B"/>
    <property type="match status" value="1"/>
</dbReference>
<dbReference type="EMBL" id="CP042582">
    <property type="protein sequence ID" value="QEX20094.1"/>
    <property type="molecule type" value="Genomic_DNA"/>
</dbReference>
<organism evidence="3 4">
    <name type="scientific">Hypericibacter adhaerens</name>
    <dbReference type="NCBI Taxonomy" id="2602016"/>
    <lineage>
        <taxon>Bacteria</taxon>
        <taxon>Pseudomonadati</taxon>
        <taxon>Pseudomonadota</taxon>
        <taxon>Alphaproteobacteria</taxon>
        <taxon>Rhodospirillales</taxon>
        <taxon>Dongiaceae</taxon>
        <taxon>Hypericibacter</taxon>
    </lineage>
</organism>
<dbReference type="Gene3D" id="3.60.15.10">
    <property type="entry name" value="Ribonuclease Z/Hydroxyacylglutathione hydrolase-like"/>
    <property type="match status" value="1"/>
</dbReference>
<dbReference type="OrthoDB" id="9802991at2"/>
<dbReference type="KEGG" id="hadh:FRZ61_00080"/>
<evidence type="ECO:0000313" key="4">
    <source>
        <dbReference type="Proteomes" id="UP000325797"/>
    </source>
</evidence>